<dbReference type="GO" id="GO:0005737">
    <property type="term" value="C:cytoplasm"/>
    <property type="evidence" value="ECO:0007669"/>
    <property type="project" value="TreeGrafter"/>
</dbReference>
<dbReference type="PANTHER" id="PTHR24346">
    <property type="entry name" value="MAP/MICROTUBULE AFFINITY-REGULATING KINASE"/>
    <property type="match status" value="1"/>
</dbReference>
<proteinExistence type="predicted"/>
<reference evidence="5 6" key="1">
    <citation type="journal article" date="2024" name="Nat. Commun.">
        <title>Phylogenomics reveals the evolutionary origins of lichenization in chlorophyte algae.</title>
        <authorList>
            <person name="Puginier C."/>
            <person name="Libourel C."/>
            <person name="Otte J."/>
            <person name="Skaloud P."/>
            <person name="Haon M."/>
            <person name="Grisel S."/>
            <person name="Petersen M."/>
            <person name="Berrin J.G."/>
            <person name="Delaux P.M."/>
            <person name="Dal Grande F."/>
            <person name="Keller J."/>
        </authorList>
    </citation>
    <scope>NUCLEOTIDE SEQUENCE [LARGE SCALE GENOMIC DNA]</scope>
    <source>
        <strain evidence="5 6">SAG 2036</strain>
    </source>
</reference>
<dbReference type="SMART" id="SM00220">
    <property type="entry name" value="S_TKc"/>
    <property type="match status" value="1"/>
</dbReference>
<evidence type="ECO:0000259" key="4">
    <source>
        <dbReference type="PROSITE" id="PS50011"/>
    </source>
</evidence>
<dbReference type="InterPro" id="IPR011009">
    <property type="entry name" value="Kinase-like_dom_sf"/>
</dbReference>
<comment type="caution">
    <text evidence="5">The sequence shown here is derived from an EMBL/GenBank/DDBJ whole genome shotgun (WGS) entry which is preliminary data.</text>
</comment>
<dbReference type="PANTHER" id="PTHR24346:SF92">
    <property type="entry name" value="SNF1-RELATED PROTEIN KINASE 2.6"/>
    <property type="match status" value="1"/>
</dbReference>
<dbReference type="Gene3D" id="1.10.510.10">
    <property type="entry name" value="Transferase(Phosphotransferase) domain 1"/>
    <property type="match status" value="1"/>
</dbReference>
<feature type="compositionally biased region" description="Acidic residues" evidence="3">
    <location>
        <begin position="321"/>
        <end position="339"/>
    </location>
</feature>
<feature type="region of interest" description="Disordered" evidence="3">
    <location>
        <begin position="317"/>
        <end position="339"/>
    </location>
</feature>
<dbReference type="Pfam" id="PF00069">
    <property type="entry name" value="Pkinase"/>
    <property type="match status" value="1"/>
</dbReference>
<dbReference type="AlphaFoldDB" id="A0AAW1PPT8"/>
<dbReference type="GO" id="GO:0004674">
    <property type="term" value="F:protein serine/threonine kinase activity"/>
    <property type="evidence" value="ECO:0007669"/>
    <property type="project" value="TreeGrafter"/>
</dbReference>
<dbReference type="InterPro" id="IPR000719">
    <property type="entry name" value="Prot_kinase_dom"/>
</dbReference>
<keyword evidence="6" id="KW-1185">Reference proteome</keyword>
<sequence length="339" mass="38728">MATDHGDPLAGHSRYKKLKDLSAGAFGFVQLALDTRTGKHVAVKFIPRGPSKITKHVEREIINHSNFCHPHIVQFKEVFLTPQFLGIAMEFAPGGDLFHYVKRSGNGLKEEDARWFFQQLIVGLDYCHKMGVVNRDIKLENTLLDGSPKPLVKITDFGYCKSDKESLPKSKVGTPGYTAPEVISAKTSYNGQKADLWSCGVMLYVMLFCEYPFERPEDDADRYGFQKVLERILKVDYHIPKYPRVSSECKDLITRILVSDPDKRLTIPQIQRHPWYSKGLPPNVVKMNDDCLRLRPHDHPGYQTIAEIREIVRQAIGNDREDSEDTDEYIDTAIDEEEM</sequence>
<evidence type="ECO:0000256" key="1">
    <source>
        <dbReference type="ARBA" id="ARBA00022741"/>
    </source>
</evidence>
<dbReference type="SUPFAM" id="SSF56112">
    <property type="entry name" value="Protein kinase-like (PK-like)"/>
    <property type="match status" value="1"/>
</dbReference>
<evidence type="ECO:0000313" key="6">
    <source>
        <dbReference type="Proteomes" id="UP001465755"/>
    </source>
</evidence>
<feature type="domain" description="Protein kinase" evidence="4">
    <location>
        <begin position="15"/>
        <end position="276"/>
    </location>
</feature>
<keyword evidence="1" id="KW-0547">Nucleotide-binding</keyword>
<protein>
    <recommendedName>
        <fullName evidence="4">Protein kinase domain-containing protein</fullName>
    </recommendedName>
</protein>
<dbReference type="EMBL" id="JALJOQ010000015">
    <property type="protein sequence ID" value="KAK9810628.1"/>
    <property type="molecule type" value="Genomic_DNA"/>
</dbReference>
<evidence type="ECO:0000313" key="5">
    <source>
        <dbReference type="EMBL" id="KAK9810628.1"/>
    </source>
</evidence>
<dbReference type="Proteomes" id="UP001465755">
    <property type="component" value="Unassembled WGS sequence"/>
</dbReference>
<keyword evidence="2" id="KW-0067">ATP-binding</keyword>
<evidence type="ECO:0000256" key="2">
    <source>
        <dbReference type="ARBA" id="ARBA00022840"/>
    </source>
</evidence>
<organism evidence="5 6">
    <name type="scientific">Symbiochloris irregularis</name>
    <dbReference type="NCBI Taxonomy" id="706552"/>
    <lineage>
        <taxon>Eukaryota</taxon>
        <taxon>Viridiplantae</taxon>
        <taxon>Chlorophyta</taxon>
        <taxon>core chlorophytes</taxon>
        <taxon>Trebouxiophyceae</taxon>
        <taxon>Trebouxiales</taxon>
        <taxon>Trebouxiaceae</taxon>
        <taxon>Symbiochloris</taxon>
    </lineage>
</organism>
<dbReference type="GO" id="GO:0005524">
    <property type="term" value="F:ATP binding"/>
    <property type="evidence" value="ECO:0007669"/>
    <property type="project" value="UniProtKB-KW"/>
</dbReference>
<evidence type="ECO:0000256" key="3">
    <source>
        <dbReference type="SAM" id="MobiDB-lite"/>
    </source>
</evidence>
<dbReference type="GO" id="GO:0035556">
    <property type="term" value="P:intracellular signal transduction"/>
    <property type="evidence" value="ECO:0007669"/>
    <property type="project" value="TreeGrafter"/>
</dbReference>
<accession>A0AAW1PPT8</accession>
<name>A0AAW1PPT8_9CHLO</name>
<dbReference type="FunFam" id="1.10.510.10:FF:000571">
    <property type="entry name" value="Maternal embryonic leucine zipper kinase"/>
    <property type="match status" value="1"/>
</dbReference>
<gene>
    <name evidence="5" type="ORF">WJX73_005840</name>
</gene>
<dbReference type="PROSITE" id="PS50011">
    <property type="entry name" value="PROTEIN_KINASE_DOM"/>
    <property type="match status" value="1"/>
</dbReference>